<dbReference type="Proteomes" id="UP000078237">
    <property type="component" value="Unassembled WGS sequence"/>
</dbReference>
<feature type="signal peptide" evidence="1">
    <location>
        <begin position="1"/>
        <end position="17"/>
    </location>
</feature>
<accession>A0A175W6F4</accession>
<gene>
    <name evidence="2" type="ORF">MMYC01_204768</name>
</gene>
<keyword evidence="1" id="KW-0732">Signal</keyword>
<proteinExistence type="predicted"/>
<protein>
    <recommendedName>
        <fullName evidence="4">Malate dehydrogenase</fullName>
    </recommendedName>
</protein>
<dbReference type="InterPro" id="IPR021851">
    <property type="entry name" value="DUF3455"/>
</dbReference>
<dbReference type="STRING" id="100816.A0A175W6F4"/>
<dbReference type="Pfam" id="PF11937">
    <property type="entry name" value="DUF3455"/>
    <property type="match status" value="1"/>
</dbReference>
<dbReference type="VEuPathDB" id="FungiDB:MMYC01_204768"/>
<feature type="chain" id="PRO_5008043710" description="Malate dehydrogenase" evidence="1">
    <location>
        <begin position="18"/>
        <end position="256"/>
    </location>
</feature>
<dbReference type="PANTHER" id="PTHR35567">
    <property type="entry name" value="MALATE DEHYDROGENASE (AFU_ORTHOLOGUE AFUA_2G13800)"/>
    <property type="match status" value="1"/>
</dbReference>
<comment type="caution">
    <text evidence="2">The sequence shown here is derived from an EMBL/GenBank/DDBJ whole genome shotgun (WGS) entry which is preliminary data.</text>
</comment>
<evidence type="ECO:0000256" key="1">
    <source>
        <dbReference type="SAM" id="SignalP"/>
    </source>
</evidence>
<evidence type="ECO:0000313" key="2">
    <source>
        <dbReference type="EMBL" id="KXX78870.1"/>
    </source>
</evidence>
<keyword evidence="3" id="KW-1185">Reference proteome</keyword>
<dbReference type="PANTHER" id="PTHR35567:SF1">
    <property type="entry name" value="CONSERVED FUNGAL PROTEIN (AFU_ORTHOLOGUE AFUA_1G14230)"/>
    <property type="match status" value="1"/>
</dbReference>
<organism evidence="2 3">
    <name type="scientific">Madurella mycetomatis</name>
    <dbReference type="NCBI Taxonomy" id="100816"/>
    <lineage>
        <taxon>Eukaryota</taxon>
        <taxon>Fungi</taxon>
        <taxon>Dikarya</taxon>
        <taxon>Ascomycota</taxon>
        <taxon>Pezizomycotina</taxon>
        <taxon>Sordariomycetes</taxon>
        <taxon>Sordariomycetidae</taxon>
        <taxon>Sordariales</taxon>
        <taxon>Sordariales incertae sedis</taxon>
        <taxon>Madurella</taxon>
    </lineage>
</organism>
<evidence type="ECO:0000313" key="3">
    <source>
        <dbReference type="Proteomes" id="UP000078237"/>
    </source>
</evidence>
<dbReference type="AlphaFoldDB" id="A0A175W6F4"/>
<dbReference type="EMBL" id="LCTW02000105">
    <property type="protein sequence ID" value="KXX78870.1"/>
    <property type="molecule type" value="Genomic_DNA"/>
</dbReference>
<reference evidence="2 3" key="1">
    <citation type="journal article" date="2016" name="Genome Announc.">
        <title>Genome Sequence of Madurella mycetomatis mm55, Isolated from a Human Mycetoma Case in Sudan.</title>
        <authorList>
            <person name="Smit S."/>
            <person name="Derks M.F."/>
            <person name="Bervoets S."/>
            <person name="Fahal A."/>
            <person name="van Leeuwen W."/>
            <person name="van Belkum A."/>
            <person name="van de Sande W.W."/>
        </authorList>
    </citation>
    <scope>NUCLEOTIDE SEQUENCE [LARGE SCALE GENOMIC DNA]</scope>
    <source>
        <strain evidence="3">mm55</strain>
    </source>
</reference>
<dbReference type="OrthoDB" id="1859733at2759"/>
<name>A0A175W6F4_9PEZI</name>
<evidence type="ECO:0008006" key="4">
    <source>
        <dbReference type="Google" id="ProtNLM"/>
    </source>
</evidence>
<sequence>MQLSLLLASALGVSVWAAPVLPQVEAIVPDNIKALSEYFNLLASKVQESRQMAMAPVCDLSRVTLPPGAADLPQPAPGLTLQHIAIGRGTQNYTCDVNNATAAPTAVGAVATLFNASCAAAIHPDLVSALARASLHFSVPESESKLAPSNLVVSGVHYFSEATTAFFNLDVSPSWQIGEIPCGKNASVPAPVGAHTGLENEAAVAWLKLNAKPGATRGLREVYRVETIGGSPPATCRGLPAHFEVQYATQYWFYAE</sequence>